<evidence type="ECO:0000313" key="2">
    <source>
        <dbReference type="Proteomes" id="UP000287651"/>
    </source>
</evidence>
<proteinExistence type="predicted"/>
<protein>
    <submittedName>
        <fullName evidence="1">Uncharacterized protein</fullName>
    </submittedName>
</protein>
<name>A0A426YUH2_ENSVE</name>
<organism evidence="1 2">
    <name type="scientific">Ensete ventricosum</name>
    <name type="common">Abyssinian banana</name>
    <name type="synonym">Musa ensete</name>
    <dbReference type="NCBI Taxonomy" id="4639"/>
    <lineage>
        <taxon>Eukaryota</taxon>
        <taxon>Viridiplantae</taxon>
        <taxon>Streptophyta</taxon>
        <taxon>Embryophyta</taxon>
        <taxon>Tracheophyta</taxon>
        <taxon>Spermatophyta</taxon>
        <taxon>Magnoliopsida</taxon>
        <taxon>Liliopsida</taxon>
        <taxon>Zingiberales</taxon>
        <taxon>Musaceae</taxon>
        <taxon>Ensete</taxon>
    </lineage>
</organism>
<sequence length="109" mass="11697">MLSQDQAPVKDADFEQMVMNLKEGDRYVVNHDEGLTVVDFGGHVSLVEKEGAGMAERRSGTGQAQQKGWSISCRWTAEWRSEEQRRGCVTAGVAARKEALAVGSAGGGA</sequence>
<dbReference type="EMBL" id="AMZH03010117">
    <property type="protein sequence ID" value="RRT55378.1"/>
    <property type="molecule type" value="Genomic_DNA"/>
</dbReference>
<accession>A0A426YUH2</accession>
<dbReference type="AlphaFoldDB" id="A0A426YUH2"/>
<comment type="caution">
    <text evidence="1">The sequence shown here is derived from an EMBL/GenBank/DDBJ whole genome shotgun (WGS) entry which is preliminary data.</text>
</comment>
<evidence type="ECO:0000313" key="1">
    <source>
        <dbReference type="EMBL" id="RRT55378.1"/>
    </source>
</evidence>
<dbReference type="Proteomes" id="UP000287651">
    <property type="component" value="Unassembled WGS sequence"/>
</dbReference>
<gene>
    <name evidence="1" type="ORF">B296_00027124</name>
</gene>
<reference evidence="1 2" key="1">
    <citation type="journal article" date="2014" name="Agronomy (Basel)">
        <title>A Draft Genome Sequence for Ensete ventricosum, the Drought-Tolerant Tree Against Hunger.</title>
        <authorList>
            <person name="Harrison J."/>
            <person name="Moore K.A."/>
            <person name="Paszkiewicz K."/>
            <person name="Jones T."/>
            <person name="Grant M."/>
            <person name="Ambacheew D."/>
            <person name="Muzemil S."/>
            <person name="Studholme D.J."/>
        </authorList>
    </citation>
    <scope>NUCLEOTIDE SEQUENCE [LARGE SCALE GENOMIC DNA]</scope>
</reference>